<accession>A0A831XI86</accession>
<evidence type="ECO:0000313" key="1">
    <source>
        <dbReference type="EMBL" id="HEO42653.1"/>
    </source>
</evidence>
<organism evidence="1">
    <name type="scientific">Thermus islandicus</name>
    <dbReference type="NCBI Taxonomy" id="540988"/>
    <lineage>
        <taxon>Bacteria</taxon>
        <taxon>Thermotogati</taxon>
        <taxon>Deinococcota</taxon>
        <taxon>Deinococci</taxon>
        <taxon>Thermales</taxon>
        <taxon>Thermaceae</taxon>
        <taxon>Thermus</taxon>
    </lineage>
</organism>
<dbReference type="AlphaFoldDB" id="A0A831XI86"/>
<proteinExistence type="predicted"/>
<reference evidence="1" key="1">
    <citation type="journal article" date="2020" name="mSystems">
        <title>Genome- and Community-Level Interaction Insights into Carbon Utilization and Element Cycling Functions of Hydrothermarchaeota in Hydrothermal Sediment.</title>
        <authorList>
            <person name="Zhou Z."/>
            <person name="Liu Y."/>
            <person name="Xu W."/>
            <person name="Pan J."/>
            <person name="Luo Z.H."/>
            <person name="Li M."/>
        </authorList>
    </citation>
    <scope>NUCLEOTIDE SEQUENCE [LARGE SCALE GENOMIC DNA]</scope>
    <source>
        <strain evidence="1">SpSt-189</strain>
    </source>
</reference>
<comment type="caution">
    <text evidence="1">The sequence shown here is derived from an EMBL/GenBank/DDBJ whole genome shotgun (WGS) entry which is preliminary data.</text>
</comment>
<gene>
    <name evidence="1" type="ORF">ENP09_07315</name>
</gene>
<name>A0A831XI86_9DEIN</name>
<dbReference type="EMBL" id="DSHZ01000352">
    <property type="protein sequence ID" value="HEO42653.1"/>
    <property type="molecule type" value="Genomic_DNA"/>
</dbReference>
<sequence>MVLRRCWECGQVAVARLPEGVDRGEVEAWVRQGHQRTLERAKGPLASVGFEPDPAPWRVVVHSYYCGCGG</sequence>
<protein>
    <submittedName>
        <fullName evidence="1">Uncharacterized protein</fullName>
    </submittedName>
</protein>